<feature type="compositionally biased region" description="Low complexity" evidence="1">
    <location>
        <begin position="162"/>
        <end position="174"/>
    </location>
</feature>
<reference evidence="3" key="2">
    <citation type="submission" date="2014-06" db="EMBL/GenBank/DDBJ databases">
        <authorList>
            <person name="Aslett M."/>
        </authorList>
    </citation>
    <scope>NUCLEOTIDE SEQUENCE</scope>
</reference>
<feature type="compositionally biased region" description="Low complexity" evidence="1">
    <location>
        <begin position="334"/>
        <end position="354"/>
    </location>
</feature>
<feature type="compositionally biased region" description="Basic residues" evidence="1">
    <location>
        <begin position="208"/>
        <end position="221"/>
    </location>
</feature>
<reference evidence="3 4" key="1">
    <citation type="journal article" date="2013" name="Nature">
        <title>The genomes of four tapeworm species reveal adaptations to parasitism.</title>
        <authorList>
            <person name="Tsai I.J."/>
            <person name="Zarowiecki M."/>
            <person name="Holroyd N."/>
            <person name="Garciarrubio A."/>
            <person name="Sanchez-Flores A."/>
            <person name="Brooks K.L."/>
            <person name="Tracey A."/>
            <person name="Bobes R.J."/>
            <person name="Fragoso G."/>
            <person name="Sciutto E."/>
            <person name="Aslett M."/>
            <person name="Beasley H."/>
            <person name="Bennett H.M."/>
            <person name="Cai J."/>
            <person name="Camicia F."/>
            <person name="Clark R."/>
            <person name="Cucher M."/>
            <person name="De Silva N."/>
            <person name="Day T.A."/>
            <person name="Deplazes P."/>
            <person name="Estrada K."/>
            <person name="Fernandez C."/>
            <person name="Holland P.W."/>
            <person name="Hou J."/>
            <person name="Hu S."/>
            <person name="Huckvale T."/>
            <person name="Hung S.S."/>
            <person name="Kamenetzky L."/>
            <person name="Keane J.A."/>
            <person name="Kiss F."/>
            <person name="Koziol U."/>
            <person name="Lambert O."/>
            <person name="Liu K."/>
            <person name="Luo X."/>
            <person name="Luo Y."/>
            <person name="Macchiaroli N."/>
            <person name="Nichol S."/>
            <person name="Paps J."/>
            <person name="Parkinson J."/>
            <person name="Pouchkina-Stantcheva N."/>
            <person name="Riddiford N."/>
            <person name="Rosenzvit M."/>
            <person name="Salinas G."/>
            <person name="Wasmuth J.D."/>
            <person name="Zamanian M."/>
            <person name="Zheng Y."/>
            <person name="Cai X."/>
            <person name="Soberon X."/>
            <person name="Olson P.D."/>
            <person name="Laclette J.P."/>
            <person name="Brehm K."/>
            <person name="Berriman M."/>
            <person name="Garciarrubio A."/>
            <person name="Bobes R.J."/>
            <person name="Fragoso G."/>
            <person name="Sanchez-Flores A."/>
            <person name="Estrada K."/>
            <person name="Cevallos M.A."/>
            <person name="Morett E."/>
            <person name="Gonzalez V."/>
            <person name="Portillo T."/>
            <person name="Ochoa-Leyva A."/>
            <person name="Jose M.V."/>
            <person name="Sciutto E."/>
            <person name="Landa A."/>
            <person name="Jimenez L."/>
            <person name="Valdes V."/>
            <person name="Carrero J.C."/>
            <person name="Larralde C."/>
            <person name="Morales-Montor J."/>
            <person name="Limon-Lason J."/>
            <person name="Soberon X."/>
            <person name="Laclette J.P."/>
        </authorList>
    </citation>
    <scope>NUCLEOTIDE SEQUENCE [LARGE SCALE GENOMIC DNA]</scope>
</reference>
<feature type="region of interest" description="Disordered" evidence="1">
    <location>
        <begin position="108"/>
        <end position="395"/>
    </location>
</feature>
<protein>
    <submittedName>
        <fullName evidence="3 5">Expressed conserved protein</fullName>
    </submittedName>
</protein>
<evidence type="ECO:0000313" key="5">
    <source>
        <dbReference type="WBParaSite" id="EgrG_000757300"/>
    </source>
</evidence>
<feature type="domain" description="DUF5734" evidence="2">
    <location>
        <begin position="25"/>
        <end position="107"/>
    </location>
</feature>
<dbReference type="Pfam" id="PF19005">
    <property type="entry name" value="DUF5734"/>
    <property type="match status" value="1"/>
</dbReference>
<feature type="compositionally biased region" description="Low complexity" evidence="1">
    <location>
        <begin position="367"/>
        <end position="395"/>
    </location>
</feature>
<dbReference type="OrthoDB" id="10517816at2759"/>
<evidence type="ECO:0000256" key="1">
    <source>
        <dbReference type="SAM" id="MobiDB-lite"/>
    </source>
</evidence>
<dbReference type="AlphaFoldDB" id="A0A068W9W3"/>
<feature type="compositionally biased region" description="Polar residues" evidence="1">
    <location>
        <begin position="317"/>
        <end position="333"/>
    </location>
</feature>
<feature type="compositionally biased region" description="Basic residues" evidence="1">
    <location>
        <begin position="267"/>
        <end position="278"/>
    </location>
</feature>
<reference evidence="5" key="3">
    <citation type="submission" date="2020-10" db="UniProtKB">
        <authorList>
            <consortium name="WormBaseParasite"/>
        </authorList>
    </citation>
    <scope>IDENTIFICATION</scope>
</reference>
<proteinExistence type="predicted"/>
<dbReference type="WBParaSite" id="EgrG_000757300">
    <property type="protein sequence ID" value="EgrG_000757300"/>
    <property type="gene ID" value="EgrG_000757300"/>
</dbReference>
<dbReference type="InterPro" id="IPR043792">
    <property type="entry name" value="DUF5734"/>
</dbReference>
<accession>A0A068W9W3</accession>
<feature type="compositionally biased region" description="Polar residues" evidence="1">
    <location>
        <begin position="239"/>
        <end position="250"/>
    </location>
</feature>
<evidence type="ECO:0000313" key="4">
    <source>
        <dbReference type="Proteomes" id="UP000492820"/>
    </source>
</evidence>
<dbReference type="EMBL" id="LK028576">
    <property type="protein sequence ID" value="CDS15174.1"/>
    <property type="molecule type" value="Genomic_DNA"/>
</dbReference>
<evidence type="ECO:0000259" key="2">
    <source>
        <dbReference type="Pfam" id="PF19005"/>
    </source>
</evidence>
<evidence type="ECO:0000313" key="3">
    <source>
        <dbReference type="EMBL" id="CDS15174.1"/>
    </source>
</evidence>
<sequence>MAVYNLTHLHVDKYKKEGKMNAQMTKALQKAAKGKQSEVKCNMEQDKVVFQGRKEKIPRAKIAKTQRNKDQKIVVIATKVEKKQPGEIFAMKFSNEEEFNNFFEAIKEAPKGEESKKPDPAPSAPEPKPAESEKHSKTPSPEKKAPREEPKKHEPTSKPAYSESSSRTLSPVPSRSRRTSPDLCSTTALTKITATSDDKSSSTTLPQKGKRNSVSHSRLRNGHTPAPHTPVQKPHHTRSSVSQKSGTSMRGRSVGAATYVTTDVLAKHRRPSSTKRGGRVSAKDVYPMKEKGVKRGGRNHTEMKYLTYVPGKGMVKSTRSNDGNLYSLSRRNVSSSASSSSSSSSSSSTSTTDSAVEPQLFRIIPVNRSNSASSSSSSSSRSSNSYSRENISSTSSSNIRVKKVNVWKYRNCSESNSISSFEDTDIITMDEPIPGRQPRSRSIQNVRYPTRSHQNRPLARRQ</sequence>
<feature type="compositionally biased region" description="Basic and acidic residues" evidence="1">
    <location>
        <begin position="108"/>
        <end position="119"/>
    </location>
</feature>
<name>A0A068W9W3_ECHGR</name>
<feature type="region of interest" description="Disordered" evidence="1">
    <location>
        <begin position="429"/>
        <end position="462"/>
    </location>
</feature>
<feature type="compositionally biased region" description="Basic and acidic residues" evidence="1">
    <location>
        <begin position="286"/>
        <end position="303"/>
    </location>
</feature>
<feature type="compositionally biased region" description="Basic and acidic residues" evidence="1">
    <location>
        <begin position="128"/>
        <end position="156"/>
    </location>
</feature>
<organism evidence="3">
    <name type="scientific">Echinococcus granulosus</name>
    <name type="common">Hydatid tapeworm</name>
    <dbReference type="NCBI Taxonomy" id="6210"/>
    <lineage>
        <taxon>Eukaryota</taxon>
        <taxon>Metazoa</taxon>
        <taxon>Spiralia</taxon>
        <taxon>Lophotrochozoa</taxon>
        <taxon>Platyhelminthes</taxon>
        <taxon>Cestoda</taxon>
        <taxon>Eucestoda</taxon>
        <taxon>Cyclophyllidea</taxon>
        <taxon>Taeniidae</taxon>
        <taxon>Echinococcus</taxon>
        <taxon>Echinococcus granulosus group</taxon>
    </lineage>
</organism>
<dbReference type="Proteomes" id="UP000492820">
    <property type="component" value="Unassembled WGS sequence"/>
</dbReference>
<gene>
    <name evidence="3" type="ORF">EgrG_000757300</name>
</gene>